<name>A0A2P9AD06_9HYPH</name>
<protein>
    <submittedName>
        <fullName evidence="1">Uncharacterized protein</fullName>
    </submittedName>
</protein>
<proteinExistence type="predicted"/>
<dbReference type="AlphaFoldDB" id="A0A2P9AD06"/>
<evidence type="ECO:0000313" key="1">
    <source>
        <dbReference type="EMBL" id="SJM28986.1"/>
    </source>
</evidence>
<sequence>MRFPKRHDYPSVSWTKVEFYLRPLAFSGKVQRNVCRTVKQLPWKMVPRGGFEPPTRGFSVRRR</sequence>
<dbReference type="Proteomes" id="UP000245698">
    <property type="component" value="Unassembled WGS sequence"/>
</dbReference>
<dbReference type="EMBL" id="FUIG01000013">
    <property type="protein sequence ID" value="SJM28986.1"/>
    <property type="molecule type" value="Genomic_DNA"/>
</dbReference>
<gene>
    <name evidence="1" type="ORF">BQ8482_110916</name>
</gene>
<keyword evidence="2" id="KW-1185">Reference proteome</keyword>
<organism evidence="1 2">
    <name type="scientific">Mesorhizobium delmotii</name>
    <dbReference type="NCBI Taxonomy" id="1631247"/>
    <lineage>
        <taxon>Bacteria</taxon>
        <taxon>Pseudomonadati</taxon>
        <taxon>Pseudomonadota</taxon>
        <taxon>Alphaproteobacteria</taxon>
        <taxon>Hyphomicrobiales</taxon>
        <taxon>Phyllobacteriaceae</taxon>
        <taxon>Mesorhizobium</taxon>
    </lineage>
</organism>
<reference evidence="2" key="1">
    <citation type="submission" date="2016-12" db="EMBL/GenBank/DDBJ databases">
        <authorList>
            <person name="Brunel B."/>
        </authorList>
    </citation>
    <scope>NUCLEOTIDE SEQUENCE [LARGE SCALE GENOMIC DNA]</scope>
</reference>
<accession>A0A2P9AD06</accession>
<evidence type="ECO:0000313" key="2">
    <source>
        <dbReference type="Proteomes" id="UP000245698"/>
    </source>
</evidence>